<comment type="caution">
    <text evidence="2">The sequence shown here is derived from an EMBL/GenBank/DDBJ whole genome shotgun (WGS) entry which is preliminary data.</text>
</comment>
<proteinExistence type="predicted"/>
<accession>A0AAE3XBH6</accession>
<organism evidence="2 3">
    <name type="scientific">Deinococcus soli</name>
    <name type="common">ex Cha et al. 2016</name>
    <dbReference type="NCBI Taxonomy" id="1309411"/>
    <lineage>
        <taxon>Bacteria</taxon>
        <taxon>Thermotogati</taxon>
        <taxon>Deinococcota</taxon>
        <taxon>Deinococci</taxon>
        <taxon>Deinococcales</taxon>
        <taxon>Deinococcaceae</taxon>
        <taxon>Deinococcus</taxon>
    </lineage>
</organism>
<name>A0AAE3XBH6_9DEIO</name>
<dbReference type="InterPro" id="IPR016181">
    <property type="entry name" value="Acyl_CoA_acyltransferase"/>
</dbReference>
<evidence type="ECO:0000313" key="2">
    <source>
        <dbReference type="EMBL" id="MDR6218730.1"/>
    </source>
</evidence>
<evidence type="ECO:0000259" key="1">
    <source>
        <dbReference type="PROSITE" id="PS51186"/>
    </source>
</evidence>
<protein>
    <submittedName>
        <fullName evidence="2">Ribosomal protein S18 acetylase RimI-like enzyme</fullName>
    </submittedName>
</protein>
<evidence type="ECO:0000313" key="3">
    <source>
        <dbReference type="Proteomes" id="UP001185331"/>
    </source>
</evidence>
<dbReference type="SUPFAM" id="SSF55729">
    <property type="entry name" value="Acyl-CoA N-acyltransferases (Nat)"/>
    <property type="match status" value="1"/>
</dbReference>
<gene>
    <name evidence="2" type="ORF">J2Y00_002327</name>
</gene>
<sequence length="191" mass="20623">MPLPRLKILPADFARPAKGPLPPELIDLTVTRKPNKQFTVHAYELNATPVGPVLLGRRLHRMDRTTIQRGAHMADSTDPHVTLRVDYLIGGAATPPAVPGNPAPPPIPDRREIGQIHTVASRRGLGLGEAAMRRALAIIHGRGESAVLTVASNNPAAASQFYARLGFRQLTPAEHAFYLAAGLDAANMWVY</sequence>
<reference evidence="2" key="1">
    <citation type="submission" date="2023-07" db="EMBL/GenBank/DDBJ databases">
        <title>Sorghum-associated microbial communities from plants grown in Nebraska, USA.</title>
        <authorList>
            <person name="Schachtman D."/>
        </authorList>
    </citation>
    <scope>NUCLEOTIDE SEQUENCE</scope>
    <source>
        <strain evidence="2">BE330</strain>
    </source>
</reference>
<dbReference type="AlphaFoldDB" id="A0AAE3XBH6"/>
<dbReference type="PROSITE" id="PS51186">
    <property type="entry name" value="GNAT"/>
    <property type="match status" value="1"/>
</dbReference>
<dbReference type="GO" id="GO:0005840">
    <property type="term" value="C:ribosome"/>
    <property type="evidence" value="ECO:0007669"/>
    <property type="project" value="UniProtKB-KW"/>
</dbReference>
<dbReference type="EMBL" id="JAVDQK010000005">
    <property type="protein sequence ID" value="MDR6218730.1"/>
    <property type="molecule type" value="Genomic_DNA"/>
</dbReference>
<dbReference type="Pfam" id="PF00583">
    <property type="entry name" value="Acetyltransf_1"/>
    <property type="match status" value="1"/>
</dbReference>
<dbReference type="Gene3D" id="3.40.630.30">
    <property type="match status" value="1"/>
</dbReference>
<keyword evidence="2" id="KW-0689">Ribosomal protein</keyword>
<dbReference type="RefSeq" id="WP_309853269.1">
    <property type="nucleotide sequence ID" value="NZ_JAVDQJ010000004.1"/>
</dbReference>
<dbReference type="InterPro" id="IPR000182">
    <property type="entry name" value="GNAT_dom"/>
</dbReference>
<keyword evidence="2" id="KW-0687">Ribonucleoprotein</keyword>
<dbReference type="Proteomes" id="UP001185331">
    <property type="component" value="Unassembled WGS sequence"/>
</dbReference>
<feature type="domain" description="N-acetyltransferase" evidence="1">
    <location>
        <begin position="29"/>
        <end position="184"/>
    </location>
</feature>
<dbReference type="GO" id="GO:0016747">
    <property type="term" value="F:acyltransferase activity, transferring groups other than amino-acyl groups"/>
    <property type="evidence" value="ECO:0007669"/>
    <property type="project" value="InterPro"/>
</dbReference>